<name>A0A553NNK5_TIGCA</name>
<dbReference type="GO" id="GO:0006788">
    <property type="term" value="P:heme oxidation"/>
    <property type="evidence" value="ECO:0007669"/>
    <property type="project" value="UniProtKB-UniRule"/>
</dbReference>
<proteinExistence type="inferred from homology"/>
<keyword evidence="9" id="KW-1185">Reference proteome</keyword>
<gene>
    <name evidence="8" type="ORF">TCAL_02314</name>
</gene>
<evidence type="ECO:0000256" key="1">
    <source>
        <dbReference type="ARBA" id="ARBA00022617"/>
    </source>
</evidence>
<keyword evidence="7" id="KW-0812">Transmembrane</keyword>
<feature type="binding site" evidence="5">
    <location>
        <position position="11"/>
    </location>
    <ligand>
        <name>heme b</name>
        <dbReference type="ChEBI" id="CHEBI:60344"/>
    </ligand>
</feature>
<keyword evidence="1 4" id="KW-0349">Heme</keyword>
<dbReference type="EC" id="1.14.14.18" evidence="4"/>
<feature type="transmembrane region" description="Helical" evidence="7">
    <location>
        <begin position="217"/>
        <end position="239"/>
    </location>
</feature>
<keyword evidence="2 4" id="KW-0479">Metal-binding</keyword>
<dbReference type="PANTHER" id="PTHR10720">
    <property type="entry name" value="HEME OXYGENASE"/>
    <property type="match status" value="1"/>
</dbReference>
<dbReference type="PANTHER" id="PTHR10720:SF0">
    <property type="entry name" value="HEME OXYGENASE"/>
    <property type="match status" value="1"/>
</dbReference>
<evidence type="ECO:0000256" key="3">
    <source>
        <dbReference type="ARBA" id="ARBA00023004"/>
    </source>
</evidence>
<dbReference type="InterPro" id="IPR002051">
    <property type="entry name" value="Haem_Oase"/>
</dbReference>
<accession>A0A553NNK5</accession>
<sequence length="240" mass="27592">MATKLFTQEMREATKTIHNMSDALVNIKLGVSISNPEVWAEGLMVFYEIFRALEQAMEDHKDSLIGEFDLPGLRRAEAFEADLAFYFGDHWRQTYEIRPEVAQYLAHLKRLEDENPYLLIAYIYHLYMGLLSGGQLLKSKKDFFKSGKTATQDAGDAVTYFKDVSIASLKKRMKEIANTVAKDLDDETRKQILQEGVQVFKLNNTIIKSVRGVNDIFYKRVGICLAILCIILLLIRFIFF</sequence>
<dbReference type="Gene3D" id="1.20.910.10">
    <property type="entry name" value="Heme oxygenase-like"/>
    <property type="match status" value="1"/>
</dbReference>
<dbReference type="CDD" id="cd19165">
    <property type="entry name" value="HemeO"/>
    <property type="match status" value="1"/>
</dbReference>
<dbReference type="AlphaFoldDB" id="A0A553NNK5"/>
<comment type="catalytic activity">
    <reaction evidence="4">
        <text>heme b + 3 reduced [NADPH--hemoprotein reductase] + 3 O2 = biliverdin IXalpha + CO + Fe(2+) + 3 oxidized [NADPH--hemoprotein reductase] + 3 H2O + H(+)</text>
        <dbReference type="Rhea" id="RHEA:21764"/>
        <dbReference type="Rhea" id="RHEA-COMP:11964"/>
        <dbReference type="Rhea" id="RHEA-COMP:11965"/>
        <dbReference type="ChEBI" id="CHEBI:15377"/>
        <dbReference type="ChEBI" id="CHEBI:15378"/>
        <dbReference type="ChEBI" id="CHEBI:15379"/>
        <dbReference type="ChEBI" id="CHEBI:17245"/>
        <dbReference type="ChEBI" id="CHEBI:29033"/>
        <dbReference type="ChEBI" id="CHEBI:57618"/>
        <dbReference type="ChEBI" id="CHEBI:57991"/>
        <dbReference type="ChEBI" id="CHEBI:58210"/>
        <dbReference type="ChEBI" id="CHEBI:60344"/>
        <dbReference type="EC" id="1.14.14.18"/>
    </reaction>
</comment>
<dbReference type="STRING" id="6832.A0A553NNK5"/>
<keyword evidence="3 4" id="KW-0408">Iron</keyword>
<protein>
    <recommendedName>
        <fullName evidence="4">Heme oxygenase</fullName>
        <ecNumber evidence="4">1.14.14.18</ecNumber>
    </recommendedName>
</protein>
<comment type="similarity">
    <text evidence="4">Belongs to the heme oxygenase family.</text>
</comment>
<organism evidence="8 9">
    <name type="scientific">Tigriopus californicus</name>
    <name type="common">Marine copepod</name>
    <dbReference type="NCBI Taxonomy" id="6832"/>
    <lineage>
        <taxon>Eukaryota</taxon>
        <taxon>Metazoa</taxon>
        <taxon>Ecdysozoa</taxon>
        <taxon>Arthropoda</taxon>
        <taxon>Crustacea</taxon>
        <taxon>Multicrustacea</taxon>
        <taxon>Hexanauplia</taxon>
        <taxon>Copepoda</taxon>
        <taxon>Harpacticoida</taxon>
        <taxon>Harpacticidae</taxon>
        <taxon>Tigriopus</taxon>
    </lineage>
</organism>
<dbReference type="InterPro" id="IPR016053">
    <property type="entry name" value="Haem_Oase-like"/>
</dbReference>
<dbReference type="GO" id="GO:0004392">
    <property type="term" value="F:heme oxygenase (decyclizing) activity"/>
    <property type="evidence" value="ECO:0007669"/>
    <property type="project" value="UniProtKB-UniRule"/>
</dbReference>
<dbReference type="PIRSF" id="PIRSF000343">
    <property type="entry name" value="Haem_Oase"/>
    <property type="match status" value="1"/>
</dbReference>
<dbReference type="Proteomes" id="UP000318571">
    <property type="component" value="Chromosome 4"/>
</dbReference>
<dbReference type="OMA" id="FAFAFQM"/>
<keyword evidence="7" id="KW-1133">Transmembrane helix</keyword>
<dbReference type="GO" id="GO:0046872">
    <property type="term" value="F:metal ion binding"/>
    <property type="evidence" value="ECO:0007669"/>
    <property type="project" value="UniProtKB-UniRule"/>
</dbReference>
<dbReference type="OrthoDB" id="652091at2759"/>
<evidence type="ECO:0000256" key="6">
    <source>
        <dbReference type="PIRSR" id="PIRSR000343-2"/>
    </source>
</evidence>
<evidence type="ECO:0000256" key="2">
    <source>
        <dbReference type="ARBA" id="ARBA00022723"/>
    </source>
</evidence>
<keyword evidence="7" id="KW-0472">Membrane</keyword>
<dbReference type="PRINTS" id="PR00088">
    <property type="entry name" value="HAEMOXYGNASE"/>
</dbReference>
<dbReference type="Pfam" id="PF01126">
    <property type="entry name" value="Heme_oxygenase"/>
    <property type="match status" value="1"/>
</dbReference>
<feature type="binding site" evidence="5">
    <location>
        <position position="124"/>
    </location>
    <ligand>
        <name>heme b</name>
        <dbReference type="ChEBI" id="CHEBI:60344"/>
    </ligand>
</feature>
<evidence type="ECO:0000256" key="4">
    <source>
        <dbReference type="PIRNR" id="PIRNR000343"/>
    </source>
</evidence>
<evidence type="ECO:0000313" key="8">
    <source>
        <dbReference type="EMBL" id="TRY67005.1"/>
    </source>
</evidence>
<reference evidence="8 9" key="1">
    <citation type="journal article" date="2018" name="Nat. Ecol. Evol.">
        <title>Genomic signatures of mitonuclear coevolution across populations of Tigriopus californicus.</title>
        <authorList>
            <person name="Barreto F.S."/>
            <person name="Watson E.T."/>
            <person name="Lima T.G."/>
            <person name="Willett C.S."/>
            <person name="Edmands S."/>
            <person name="Li W."/>
            <person name="Burton R.S."/>
        </authorList>
    </citation>
    <scope>NUCLEOTIDE SEQUENCE [LARGE SCALE GENOMIC DNA]</scope>
    <source>
        <strain evidence="8 9">San Diego</strain>
    </source>
</reference>
<dbReference type="SUPFAM" id="SSF48613">
    <property type="entry name" value="Heme oxygenase-like"/>
    <property type="match status" value="1"/>
</dbReference>
<feature type="binding site" description="axial binding residue" evidence="6">
    <location>
        <position position="18"/>
    </location>
    <ligand>
        <name>heme b</name>
        <dbReference type="ChEBI" id="CHEBI:60344"/>
    </ligand>
    <ligandPart>
        <name>Fe</name>
        <dbReference type="ChEBI" id="CHEBI:18248"/>
    </ligandPart>
</feature>
<dbReference type="EMBL" id="VCGU01000011">
    <property type="protein sequence ID" value="TRY67005.1"/>
    <property type="molecule type" value="Genomic_DNA"/>
</dbReference>
<dbReference type="InterPro" id="IPR016084">
    <property type="entry name" value="Haem_Oase-like_multi-hlx"/>
</dbReference>
<evidence type="ECO:0000313" key="9">
    <source>
        <dbReference type="Proteomes" id="UP000318571"/>
    </source>
</evidence>
<evidence type="ECO:0000256" key="5">
    <source>
        <dbReference type="PIRSR" id="PIRSR000343-1"/>
    </source>
</evidence>
<evidence type="ECO:0000256" key="7">
    <source>
        <dbReference type="SAM" id="Phobius"/>
    </source>
</evidence>
<comment type="caution">
    <text evidence="8">The sequence shown here is derived from an EMBL/GenBank/DDBJ whole genome shotgun (WGS) entry which is preliminary data.</text>
</comment>